<accession>A0AAN7ZNI5</accession>
<dbReference type="InterPro" id="IPR051061">
    <property type="entry name" value="Zinc_finger_trans_reg"/>
</dbReference>
<evidence type="ECO:0000313" key="4">
    <source>
        <dbReference type="EMBL" id="KAK5699815.1"/>
    </source>
</evidence>
<dbReference type="GO" id="GO:0005634">
    <property type="term" value="C:nucleus"/>
    <property type="evidence" value="ECO:0007669"/>
    <property type="project" value="TreeGrafter"/>
</dbReference>
<protein>
    <recommendedName>
        <fullName evidence="3">C2H2-type domain-containing protein</fullName>
    </recommendedName>
</protein>
<proteinExistence type="predicted"/>
<dbReference type="InterPro" id="IPR013087">
    <property type="entry name" value="Znf_C2H2_type"/>
</dbReference>
<keyword evidence="1" id="KW-0479">Metal-binding</keyword>
<dbReference type="EMBL" id="JAVRQU010000008">
    <property type="protein sequence ID" value="KAK5699815.1"/>
    <property type="molecule type" value="Genomic_DNA"/>
</dbReference>
<evidence type="ECO:0000259" key="3">
    <source>
        <dbReference type="PROSITE" id="PS50157"/>
    </source>
</evidence>
<feature type="region of interest" description="Disordered" evidence="2">
    <location>
        <begin position="126"/>
        <end position="160"/>
    </location>
</feature>
<dbReference type="InterPro" id="IPR036236">
    <property type="entry name" value="Znf_C2H2_sf"/>
</dbReference>
<evidence type="ECO:0000256" key="2">
    <source>
        <dbReference type="SAM" id="MobiDB-lite"/>
    </source>
</evidence>
<evidence type="ECO:0000256" key="1">
    <source>
        <dbReference type="PROSITE-ProRule" id="PRU00042"/>
    </source>
</evidence>
<keyword evidence="1" id="KW-0862">Zinc</keyword>
<dbReference type="SUPFAM" id="SSF57667">
    <property type="entry name" value="beta-beta-alpha zinc fingers"/>
    <property type="match status" value="1"/>
</dbReference>
<dbReference type="PROSITE" id="PS50157">
    <property type="entry name" value="ZINC_FINGER_C2H2_2"/>
    <property type="match status" value="1"/>
</dbReference>
<dbReference type="PANTHER" id="PTHR46179:SF19">
    <property type="entry name" value="C2H2 FINGER DOMAIN TRANSCRIPTION FACTOR (EUROFUNG)-RELATED"/>
    <property type="match status" value="1"/>
</dbReference>
<organism evidence="4 5">
    <name type="scientific">Elasticomyces elasticus</name>
    <dbReference type="NCBI Taxonomy" id="574655"/>
    <lineage>
        <taxon>Eukaryota</taxon>
        <taxon>Fungi</taxon>
        <taxon>Dikarya</taxon>
        <taxon>Ascomycota</taxon>
        <taxon>Pezizomycotina</taxon>
        <taxon>Dothideomycetes</taxon>
        <taxon>Dothideomycetidae</taxon>
        <taxon>Mycosphaerellales</taxon>
        <taxon>Teratosphaeriaceae</taxon>
        <taxon>Elasticomyces</taxon>
    </lineage>
</organism>
<sequence>MSNYYFPPQTTPQEEDDFDFSQAFPPPTSQPPQLDSSSYFAQPQSTVTEQHLFQDPFQLYQPANQYQQQLGLDVQQHPAWITPVVPSNYHPLPQPQPVVPFPAFSETFDYNQTMVTAGPSTASVDYLSPDEAGHTRGSRATSFASNASSAPSLSRSDVSRSVSPSISEMAKWGFRNGNGSWSCGYPGCTSKSTFNRGCDLRKHYKRHTKSLFCRHEGCPQAAEGGFSSKKDRTRHEAKHNPNIVCEWDGCERLFSRVDNMKDHVRRVHRKRLAD</sequence>
<comment type="caution">
    <text evidence="4">The sequence shown here is derived from an EMBL/GenBank/DDBJ whole genome shotgun (WGS) entry which is preliminary data.</text>
</comment>
<dbReference type="Proteomes" id="UP001310594">
    <property type="component" value="Unassembled WGS sequence"/>
</dbReference>
<evidence type="ECO:0000313" key="5">
    <source>
        <dbReference type="Proteomes" id="UP001310594"/>
    </source>
</evidence>
<dbReference type="GO" id="GO:0008270">
    <property type="term" value="F:zinc ion binding"/>
    <property type="evidence" value="ECO:0007669"/>
    <property type="project" value="UniProtKB-KW"/>
</dbReference>
<feature type="region of interest" description="Disordered" evidence="2">
    <location>
        <begin position="1"/>
        <end position="39"/>
    </location>
</feature>
<gene>
    <name evidence="4" type="ORF">LTR97_005946</name>
</gene>
<keyword evidence="1" id="KW-0863">Zinc-finger</keyword>
<dbReference type="GO" id="GO:0006357">
    <property type="term" value="P:regulation of transcription by RNA polymerase II"/>
    <property type="evidence" value="ECO:0007669"/>
    <property type="project" value="TreeGrafter"/>
</dbReference>
<dbReference type="SMART" id="SM00355">
    <property type="entry name" value="ZnF_C2H2"/>
    <property type="match status" value="3"/>
</dbReference>
<name>A0AAN7ZNI5_9PEZI</name>
<feature type="domain" description="C2H2-type" evidence="3">
    <location>
        <begin position="243"/>
        <end position="273"/>
    </location>
</feature>
<reference evidence="4" key="1">
    <citation type="submission" date="2023-08" db="EMBL/GenBank/DDBJ databases">
        <title>Black Yeasts Isolated from many extreme environments.</title>
        <authorList>
            <person name="Coleine C."/>
            <person name="Stajich J.E."/>
            <person name="Selbmann L."/>
        </authorList>
    </citation>
    <scope>NUCLEOTIDE SEQUENCE</scope>
    <source>
        <strain evidence="4">CCFEE 5810</strain>
    </source>
</reference>
<dbReference type="PANTHER" id="PTHR46179">
    <property type="entry name" value="ZINC FINGER PROTEIN"/>
    <property type="match status" value="1"/>
</dbReference>
<dbReference type="AlphaFoldDB" id="A0AAN7ZNI5"/>
<dbReference type="PROSITE" id="PS00028">
    <property type="entry name" value="ZINC_FINGER_C2H2_1"/>
    <property type="match status" value="1"/>
</dbReference>
<feature type="compositionally biased region" description="Low complexity" evidence="2">
    <location>
        <begin position="138"/>
        <end position="160"/>
    </location>
</feature>
<dbReference type="Gene3D" id="3.30.160.60">
    <property type="entry name" value="Classic Zinc Finger"/>
    <property type="match status" value="1"/>
</dbReference>